<dbReference type="Proteomes" id="UP000297641">
    <property type="component" value="Unassembled WGS sequence"/>
</dbReference>
<dbReference type="AlphaFoldDB" id="A0A7I0HVW5"/>
<keyword evidence="1" id="KW-0812">Transmembrane</keyword>
<accession>A0A7I0HVW5</accession>
<keyword evidence="1" id="KW-0472">Membrane</keyword>
<dbReference type="PANTHER" id="PTHR46066">
    <property type="entry name" value="CHITINASE DOMAIN-CONTAINING PROTEIN 1 FAMILY MEMBER"/>
    <property type="match status" value="1"/>
</dbReference>
<evidence type="ECO:0000313" key="4">
    <source>
        <dbReference type="Proteomes" id="UP000297641"/>
    </source>
</evidence>
<dbReference type="InterPro" id="IPR017853">
    <property type="entry name" value="GH"/>
</dbReference>
<dbReference type="PROSITE" id="PS51910">
    <property type="entry name" value="GH18_2"/>
    <property type="match status" value="1"/>
</dbReference>
<dbReference type="PANTHER" id="PTHR46066:SF2">
    <property type="entry name" value="CHITINASE DOMAIN-CONTAINING PROTEIN 1"/>
    <property type="match status" value="1"/>
</dbReference>
<dbReference type="GO" id="GO:0016787">
    <property type="term" value="F:hydrolase activity"/>
    <property type="evidence" value="ECO:0007669"/>
    <property type="project" value="UniProtKB-KW"/>
</dbReference>
<evidence type="ECO:0000259" key="2">
    <source>
        <dbReference type="PROSITE" id="PS51910"/>
    </source>
</evidence>
<dbReference type="Gene3D" id="3.20.20.80">
    <property type="entry name" value="Glycosidases"/>
    <property type="match status" value="1"/>
</dbReference>
<keyword evidence="1" id="KW-1133">Transmembrane helix</keyword>
<name>A0A7I0HVW5_9LEPT</name>
<protein>
    <submittedName>
        <fullName evidence="3">Glycosyl hydrolase</fullName>
    </submittedName>
</protein>
<evidence type="ECO:0000256" key="1">
    <source>
        <dbReference type="SAM" id="Phobius"/>
    </source>
</evidence>
<feature type="domain" description="GH18" evidence="2">
    <location>
        <begin position="1"/>
        <end position="319"/>
    </location>
</feature>
<dbReference type="GO" id="GO:0005975">
    <property type="term" value="P:carbohydrate metabolic process"/>
    <property type="evidence" value="ECO:0007669"/>
    <property type="project" value="InterPro"/>
</dbReference>
<comment type="caution">
    <text evidence="3">The sequence shown here is derived from an EMBL/GenBank/DDBJ whole genome shotgun (WGS) entry which is preliminary data.</text>
</comment>
<dbReference type="Pfam" id="PF00704">
    <property type="entry name" value="Glyco_hydro_18"/>
    <property type="match status" value="1"/>
</dbReference>
<dbReference type="InterPro" id="IPR001223">
    <property type="entry name" value="Glyco_hydro18_cat"/>
</dbReference>
<dbReference type="SUPFAM" id="SSF51445">
    <property type="entry name" value="(Trans)glycosidases"/>
    <property type="match status" value="1"/>
</dbReference>
<keyword evidence="3" id="KW-0378">Hydrolase</keyword>
<reference evidence="3 4" key="1">
    <citation type="journal article" date="2019" name="PLoS Negl. Trop. Dis.">
        <title>Revisiting the worldwide diversity of Leptospira species in the environment.</title>
        <authorList>
            <person name="Vincent A.T."/>
            <person name="Schiettekatte O."/>
            <person name="Bourhy P."/>
            <person name="Veyrier F.J."/>
            <person name="Picardeau M."/>
        </authorList>
    </citation>
    <scope>NUCLEOTIDE SEQUENCE [LARGE SCALE GENOMIC DNA]</scope>
    <source>
        <strain evidence="3 4">201800273</strain>
    </source>
</reference>
<feature type="transmembrane region" description="Helical" evidence="1">
    <location>
        <begin position="6"/>
        <end position="24"/>
    </location>
</feature>
<gene>
    <name evidence="3" type="ORF">EHQ43_04620</name>
</gene>
<sequence>MFQRDIFQYCLFIFLYPLIFLLTAEPKNLNLSQDSFDYFFTSKIDSLATHNRIPIFVSGRLEKNGKIELTKEIIPKSSFLMIVPSFSVWNEPMNPTFENQFYHSITLLLKTNPTTKGLVLDAEFGAKQSKDSYTNFVCSIHKLIKTKDSNLQFHLALFPPNHPDQHGYYDLAKLYSCSDNWIFMFYDEHSPRTKPGPISTSNWIESNLSEIEKKLHKKKLPFEIPIASIRQKIYLGLPLYGYAKTKSGKFGKVVPIQNWIVTPEFQSSRSDYSIIKHNGEVIYLPTAHFLKHWEKISTEQGYAGIAYWREEFATMYLNQ</sequence>
<evidence type="ECO:0000313" key="3">
    <source>
        <dbReference type="EMBL" id="TGL08334.1"/>
    </source>
</evidence>
<organism evidence="3 4">
    <name type="scientific">Leptospira bouyouniensis</name>
    <dbReference type="NCBI Taxonomy" id="2484911"/>
    <lineage>
        <taxon>Bacteria</taxon>
        <taxon>Pseudomonadati</taxon>
        <taxon>Spirochaetota</taxon>
        <taxon>Spirochaetia</taxon>
        <taxon>Leptospirales</taxon>
        <taxon>Leptospiraceae</taxon>
        <taxon>Leptospira</taxon>
    </lineage>
</organism>
<dbReference type="EMBL" id="RQFT01000003">
    <property type="protein sequence ID" value="TGL08334.1"/>
    <property type="molecule type" value="Genomic_DNA"/>
</dbReference>
<proteinExistence type="predicted"/>